<proteinExistence type="inferred from homology"/>
<dbReference type="Pfam" id="PF03720">
    <property type="entry name" value="UDPG_MGDP_dh_C"/>
    <property type="match status" value="1"/>
</dbReference>
<dbReference type="InterPro" id="IPR036291">
    <property type="entry name" value="NAD(P)-bd_dom_sf"/>
</dbReference>
<keyword evidence="7" id="KW-1185">Reference proteome</keyword>
<dbReference type="SUPFAM" id="SSF52413">
    <property type="entry name" value="UDP-glucose/GDP-mannose dehydrogenase C-terminal domain"/>
    <property type="match status" value="1"/>
</dbReference>
<dbReference type="SUPFAM" id="SSF48179">
    <property type="entry name" value="6-phosphogluconate dehydrogenase C-terminal domain-like"/>
    <property type="match status" value="1"/>
</dbReference>
<dbReference type="NCBIfam" id="TIGR03026">
    <property type="entry name" value="NDP-sugDHase"/>
    <property type="match status" value="1"/>
</dbReference>
<dbReference type="SMART" id="SM00984">
    <property type="entry name" value="UDPG_MGDP_dh_C"/>
    <property type="match status" value="1"/>
</dbReference>
<dbReference type="PANTHER" id="PTHR43491">
    <property type="entry name" value="UDP-N-ACETYL-D-MANNOSAMINE DEHYDROGENASE"/>
    <property type="match status" value="1"/>
</dbReference>
<dbReference type="Pfam" id="PF00984">
    <property type="entry name" value="UDPG_MGDP_dh"/>
    <property type="match status" value="1"/>
</dbReference>
<dbReference type="InterPro" id="IPR014026">
    <property type="entry name" value="UDP-Glc/GDP-Man_DH_dimer"/>
</dbReference>
<evidence type="ECO:0000313" key="6">
    <source>
        <dbReference type="EMBL" id="MFB9211123.1"/>
    </source>
</evidence>
<dbReference type="RefSeq" id="WP_290246541.1">
    <property type="nucleotide sequence ID" value="NZ_JAUFQT010000001.1"/>
</dbReference>
<sequence>MSTQILPLTQSKIAVIGLGYVGLPLAVELAKKYSVIGYDIKKERVKELKEGKDHTLEVEESDLQRVLKENRHSFLPSSNVKDIQNCNIYIVTVPTPIDDIKRPDLRQLKKASKAVASVLKKGDLVIYESTTYPGCTEEDCVPVLEKGSGLKYNLDFYCGYSPERINPGDKVNTLVSIKKVTSGSTPEVANYVDELYASIIEAGTHKASSIKVAEASKAIENAQRDVNISFVNELALIFDRLGIDTTEVLEAAGTKWNFLKYKPGLVGGHCIGVDPYYLAHKAEQLGYHPAVILSGRRVNDNMGMFVANKVVKLLINRGKVVKGSKALILGFTFKENCPDIRNTRVIDIYKELIQFGLDVSVYDPWASCKEVREEYGLNLTPPQALGQYDAIILTVGHEEFKQLDWDAIKANGHTVIFDTKSFLPKEMVDGRL</sequence>
<evidence type="ECO:0000256" key="2">
    <source>
        <dbReference type="ARBA" id="ARBA00023002"/>
    </source>
</evidence>
<accession>A0ABV5J2R6</accession>
<dbReference type="PIRSF" id="PIRSF500136">
    <property type="entry name" value="UDP_ManNAc_DH"/>
    <property type="match status" value="1"/>
</dbReference>
<dbReference type="InterPro" id="IPR001732">
    <property type="entry name" value="UDP-Glc/GDP-Man_DH_N"/>
</dbReference>
<dbReference type="InterPro" id="IPR008927">
    <property type="entry name" value="6-PGluconate_DH-like_C_sf"/>
</dbReference>
<evidence type="ECO:0000256" key="1">
    <source>
        <dbReference type="ARBA" id="ARBA00006601"/>
    </source>
</evidence>
<keyword evidence="3" id="KW-0520">NAD</keyword>
<dbReference type="EMBL" id="JBHMEW010000042">
    <property type="protein sequence ID" value="MFB9211123.1"/>
    <property type="molecule type" value="Genomic_DNA"/>
</dbReference>
<dbReference type="PANTHER" id="PTHR43491:SF2">
    <property type="entry name" value="UDP-N-ACETYL-D-MANNOSAMINE DEHYDROGENASE"/>
    <property type="match status" value="1"/>
</dbReference>
<reference evidence="6 7" key="1">
    <citation type="submission" date="2024-09" db="EMBL/GenBank/DDBJ databases">
        <authorList>
            <person name="Sun Q."/>
            <person name="Mori K."/>
        </authorList>
    </citation>
    <scope>NUCLEOTIDE SEQUENCE [LARGE SCALE GENOMIC DNA]</scope>
    <source>
        <strain evidence="6 7">CECT 7682</strain>
    </source>
</reference>
<evidence type="ECO:0000259" key="5">
    <source>
        <dbReference type="SMART" id="SM00984"/>
    </source>
</evidence>
<dbReference type="Gene3D" id="3.40.50.720">
    <property type="entry name" value="NAD(P)-binding Rossmann-like Domain"/>
    <property type="match status" value="2"/>
</dbReference>
<dbReference type="InterPro" id="IPR017476">
    <property type="entry name" value="UDP-Glc/GDP-Man"/>
</dbReference>
<dbReference type="Proteomes" id="UP001589654">
    <property type="component" value="Unassembled WGS sequence"/>
</dbReference>
<comment type="caution">
    <text evidence="6">The sequence shown here is derived from an EMBL/GenBank/DDBJ whole genome shotgun (WGS) entry which is preliminary data.</text>
</comment>
<keyword evidence="2" id="KW-0560">Oxidoreductase</keyword>
<dbReference type="InterPro" id="IPR036220">
    <property type="entry name" value="UDP-Glc/GDP-Man_DH_C_sf"/>
</dbReference>
<dbReference type="InterPro" id="IPR028359">
    <property type="entry name" value="UDP_ManNAc/GlcNAc_DH"/>
</dbReference>
<evidence type="ECO:0000313" key="7">
    <source>
        <dbReference type="Proteomes" id="UP001589654"/>
    </source>
</evidence>
<evidence type="ECO:0000256" key="4">
    <source>
        <dbReference type="PIRNR" id="PIRNR000124"/>
    </source>
</evidence>
<dbReference type="Pfam" id="PF03721">
    <property type="entry name" value="UDPG_MGDP_dh_N"/>
    <property type="match status" value="1"/>
</dbReference>
<dbReference type="InterPro" id="IPR014027">
    <property type="entry name" value="UDP-Glc/GDP-Man_DH_C"/>
</dbReference>
<feature type="domain" description="UDP-glucose/GDP-mannose dehydrogenase C-terminal" evidence="5">
    <location>
        <begin position="327"/>
        <end position="425"/>
    </location>
</feature>
<name>A0ABV5J2R6_9BACT</name>
<dbReference type="PIRSF" id="PIRSF000124">
    <property type="entry name" value="UDPglc_GDPman_dh"/>
    <property type="match status" value="1"/>
</dbReference>
<evidence type="ECO:0000256" key="3">
    <source>
        <dbReference type="ARBA" id="ARBA00023027"/>
    </source>
</evidence>
<protein>
    <submittedName>
        <fullName evidence="6">Nucleotide sugar dehydrogenase</fullName>
    </submittedName>
</protein>
<organism evidence="6 7">
    <name type="scientific">Echinicola jeungdonensis</name>
    <dbReference type="NCBI Taxonomy" id="709343"/>
    <lineage>
        <taxon>Bacteria</taxon>
        <taxon>Pseudomonadati</taxon>
        <taxon>Bacteroidota</taxon>
        <taxon>Cytophagia</taxon>
        <taxon>Cytophagales</taxon>
        <taxon>Cyclobacteriaceae</taxon>
        <taxon>Echinicola</taxon>
    </lineage>
</organism>
<gene>
    <name evidence="6" type="ORF">ACFFUR_04840</name>
</gene>
<comment type="similarity">
    <text evidence="1 4">Belongs to the UDP-glucose/GDP-mannose dehydrogenase family.</text>
</comment>
<dbReference type="SUPFAM" id="SSF51735">
    <property type="entry name" value="NAD(P)-binding Rossmann-fold domains"/>
    <property type="match status" value="1"/>
</dbReference>